<dbReference type="AlphaFoldDB" id="A0A0H3L426"/>
<dbReference type="GeneID" id="57270377"/>
<evidence type="ECO:0000313" key="2">
    <source>
        <dbReference type="Proteomes" id="UP000006690"/>
    </source>
</evidence>
<dbReference type="eggNOG" id="ENOG5032TW6">
    <property type="taxonomic scope" value="Bacteria"/>
</dbReference>
<dbReference type="HOGENOM" id="CLU_089230_0_0_6"/>
<dbReference type="RefSeq" id="WP_014598334.1">
    <property type="nucleotide sequence ID" value="NC_017533.1"/>
</dbReference>
<dbReference type="OrthoDB" id="8688773at2"/>
<accession>A0A0H3L426</accession>
<geneLocation type="plasmid" evidence="1 2">
    <name>pEA320</name>
</geneLocation>
<dbReference type="Proteomes" id="UP000006690">
    <property type="component" value="Plasmid pEA320"/>
</dbReference>
<dbReference type="Gene3D" id="3.90.1720.10">
    <property type="entry name" value="endopeptidase domain like (from Nostoc punctiforme)"/>
    <property type="match status" value="1"/>
</dbReference>
<gene>
    <name evidence="1" type="ORF">PAJ_p0255</name>
</gene>
<reference evidence="2" key="1">
    <citation type="journal article" date="2012" name="Appl. Microbiol. Biotechnol.">
        <title>The complete genome sequence of Pantoea ananatis AJ13355, an organism with great biotechnological potential.</title>
        <authorList>
            <person name="Hara Y."/>
            <person name="Kadotani N."/>
            <person name="Izui H."/>
            <person name="Katashkina J.I."/>
            <person name="Kuvaeva T.M."/>
            <person name="Andreeva I.G."/>
            <person name="Golubeva L.I."/>
            <person name="Malko D.B."/>
            <person name="Makeev V.J."/>
            <person name="Mashko S.V."/>
            <person name="Kozlov Y.I."/>
        </authorList>
    </citation>
    <scope>NUCLEOTIDE SEQUENCE [LARGE SCALE GENOMIC DNA]</scope>
    <source>
        <strain evidence="2">AJ13355</strain>
        <plasmid evidence="2">Plasmid pEA320</plasmid>
    </source>
</reference>
<protein>
    <submittedName>
        <fullName evidence="1">Uncharacterized protein</fullName>
    </submittedName>
</protein>
<evidence type="ECO:0000313" key="1">
    <source>
        <dbReference type="EMBL" id="BAK14122.1"/>
    </source>
</evidence>
<name>A0A0H3L426_PANAA</name>
<proteinExistence type="predicted"/>
<dbReference type="KEGG" id="paj:PAJ_p0255"/>
<dbReference type="PATRIC" id="fig|932677.3.peg.4659"/>
<dbReference type="EMBL" id="AP012033">
    <property type="protein sequence ID" value="BAK14122.1"/>
    <property type="molecule type" value="Genomic_DNA"/>
</dbReference>
<keyword evidence="1" id="KW-0614">Plasmid</keyword>
<sequence length="231" mass="25019">MKKSLIRVFLSLVTRMAVVLVALTGITVAAENIPSSARSAEQPCCGPVTPAAQAILTVLDRSDVEHLWLNHHHVNWETGQPDKPDDYSGPGNHTHCSAFAAAMGARLGVYMLRPPEHSQILLASAQTRWFDSQEGRQAGWIRAADALHAQQLANQGMLVVISYESPDKHRPGHIVIVRPSLITLARLRAEGPYITQAGTHNLLVGNAATAFAGHPGAWPDGVKFFAHALRQ</sequence>
<organism evidence="1 2">
    <name type="scientific">Pantoea ananatis (strain AJ13355)</name>
    <dbReference type="NCBI Taxonomy" id="932677"/>
    <lineage>
        <taxon>Bacteria</taxon>
        <taxon>Pseudomonadati</taxon>
        <taxon>Pseudomonadota</taxon>
        <taxon>Gammaproteobacteria</taxon>
        <taxon>Enterobacterales</taxon>
        <taxon>Erwiniaceae</taxon>
        <taxon>Pantoea</taxon>
    </lineage>
</organism>